<proteinExistence type="inferred from homology"/>
<dbReference type="GO" id="GO:0016126">
    <property type="term" value="P:sterol biosynthetic process"/>
    <property type="evidence" value="ECO:0007669"/>
    <property type="project" value="UniProtKB-UniRule"/>
</dbReference>
<dbReference type="GO" id="GO:0050660">
    <property type="term" value="F:flavin adenine dinucleotide binding"/>
    <property type="evidence" value="ECO:0007669"/>
    <property type="project" value="UniProtKB-UniRule"/>
</dbReference>
<feature type="domain" description="Squalene epoxidase" evidence="10">
    <location>
        <begin position="51"/>
        <end position="199"/>
    </location>
</feature>
<evidence type="ECO:0000256" key="9">
    <source>
        <dbReference type="RuleBase" id="RU367121"/>
    </source>
</evidence>
<evidence type="ECO:0000256" key="4">
    <source>
        <dbReference type="ARBA" id="ARBA00012312"/>
    </source>
</evidence>
<comment type="catalytic activity">
    <reaction evidence="9">
        <text>squalene + reduced [NADPH--hemoprotein reductase] + O2 = (S)-2,3-epoxysqualene + oxidized [NADPH--hemoprotein reductase] + H2O + H(+)</text>
        <dbReference type="Rhea" id="RHEA:25282"/>
        <dbReference type="Rhea" id="RHEA-COMP:11964"/>
        <dbReference type="Rhea" id="RHEA-COMP:11965"/>
        <dbReference type="ChEBI" id="CHEBI:15377"/>
        <dbReference type="ChEBI" id="CHEBI:15378"/>
        <dbReference type="ChEBI" id="CHEBI:15379"/>
        <dbReference type="ChEBI" id="CHEBI:15440"/>
        <dbReference type="ChEBI" id="CHEBI:15441"/>
        <dbReference type="ChEBI" id="CHEBI:57618"/>
        <dbReference type="ChEBI" id="CHEBI:58210"/>
        <dbReference type="EC" id="1.14.14.17"/>
    </reaction>
</comment>
<evidence type="ECO:0000313" key="12">
    <source>
        <dbReference type="Proteomes" id="UP000246078"/>
    </source>
</evidence>
<dbReference type="VEuPathDB" id="TriTrypDB:Tc_MARK_2699"/>
<evidence type="ECO:0000313" key="11">
    <source>
        <dbReference type="EMBL" id="PWU92442.1"/>
    </source>
</evidence>
<keyword evidence="8 9" id="KW-0472">Membrane</keyword>
<evidence type="ECO:0000256" key="2">
    <source>
        <dbReference type="ARBA" id="ARBA00004370"/>
    </source>
</evidence>
<keyword evidence="9" id="KW-1133">Transmembrane helix</keyword>
<comment type="subcellular location">
    <subcellularLocation>
        <location evidence="2">Membrane</location>
    </subcellularLocation>
</comment>
<keyword evidence="7 9" id="KW-0560">Oxidoreductase</keyword>
<dbReference type="Pfam" id="PF08491">
    <property type="entry name" value="SE"/>
    <property type="match status" value="1"/>
</dbReference>
<evidence type="ECO:0000256" key="1">
    <source>
        <dbReference type="ARBA" id="ARBA00001974"/>
    </source>
</evidence>
<protein>
    <recommendedName>
        <fullName evidence="4 9">Squalene monooxygenase</fullName>
        <ecNumber evidence="4 9">1.14.14.17</ecNumber>
    </recommendedName>
</protein>
<feature type="transmembrane region" description="Helical" evidence="9">
    <location>
        <begin position="17"/>
        <end position="36"/>
    </location>
</feature>
<evidence type="ECO:0000256" key="3">
    <source>
        <dbReference type="ARBA" id="ARBA00008802"/>
    </source>
</evidence>
<gene>
    <name evidence="11" type="ORF">C3747_318g3</name>
</gene>
<evidence type="ECO:0000256" key="7">
    <source>
        <dbReference type="ARBA" id="ARBA00023002"/>
    </source>
</evidence>
<feature type="transmembrane region" description="Helical" evidence="9">
    <location>
        <begin position="151"/>
        <end position="168"/>
    </location>
</feature>
<evidence type="ECO:0000256" key="8">
    <source>
        <dbReference type="ARBA" id="ARBA00023136"/>
    </source>
</evidence>
<dbReference type="EMBL" id="PRFC01000318">
    <property type="protein sequence ID" value="PWU92442.1"/>
    <property type="molecule type" value="Genomic_DNA"/>
</dbReference>
<dbReference type="Proteomes" id="UP000246078">
    <property type="component" value="Unassembled WGS sequence"/>
</dbReference>
<evidence type="ECO:0000256" key="5">
    <source>
        <dbReference type="ARBA" id="ARBA00022630"/>
    </source>
</evidence>
<evidence type="ECO:0000256" key="6">
    <source>
        <dbReference type="ARBA" id="ARBA00022827"/>
    </source>
</evidence>
<dbReference type="InterPro" id="IPR013698">
    <property type="entry name" value="Squalene_epoxidase"/>
</dbReference>
<dbReference type="GO" id="GO:0005783">
    <property type="term" value="C:endoplasmic reticulum"/>
    <property type="evidence" value="ECO:0007669"/>
    <property type="project" value="TreeGrafter"/>
</dbReference>
<organism evidence="11 12">
    <name type="scientific">Trypanosoma cruzi</name>
    <dbReference type="NCBI Taxonomy" id="5693"/>
    <lineage>
        <taxon>Eukaryota</taxon>
        <taxon>Discoba</taxon>
        <taxon>Euglenozoa</taxon>
        <taxon>Kinetoplastea</taxon>
        <taxon>Metakinetoplastina</taxon>
        <taxon>Trypanosomatida</taxon>
        <taxon>Trypanosomatidae</taxon>
        <taxon>Trypanosoma</taxon>
        <taxon>Schizotrypanum</taxon>
    </lineage>
</organism>
<dbReference type="EC" id="1.14.14.17" evidence="4 9"/>
<keyword evidence="11" id="KW-0503">Monooxygenase</keyword>
<reference evidence="11 12" key="1">
    <citation type="journal article" date="2018" name="Microb. Genom.">
        <title>Expanding an expanded genome: long-read sequencing of Trypanosoma cruzi.</title>
        <authorList>
            <person name="Berna L."/>
            <person name="Rodriguez M."/>
            <person name="Chiribao M.L."/>
            <person name="Parodi-Talice A."/>
            <person name="Pita S."/>
            <person name="Rijo G."/>
            <person name="Alvarez-Valin F."/>
            <person name="Robello C."/>
        </authorList>
    </citation>
    <scope>NUCLEOTIDE SEQUENCE [LARGE SCALE GENOMIC DNA]</scope>
    <source>
        <strain evidence="11 12">TCC</strain>
    </source>
</reference>
<dbReference type="VEuPathDB" id="TriTrypDB:TcCLB.503999.10"/>
<comment type="cofactor">
    <cofactor evidence="1 9">
        <name>FAD</name>
        <dbReference type="ChEBI" id="CHEBI:57692"/>
    </cofactor>
</comment>
<evidence type="ECO:0000259" key="10">
    <source>
        <dbReference type="Pfam" id="PF08491"/>
    </source>
</evidence>
<dbReference type="PANTHER" id="PTHR10835">
    <property type="entry name" value="SQUALENE MONOOXYGENASE"/>
    <property type="match status" value="1"/>
</dbReference>
<comment type="caution">
    <text evidence="11">The sequence shown here is derived from an EMBL/GenBank/DDBJ whole genome shotgun (WGS) entry which is preliminary data.</text>
</comment>
<comment type="function">
    <text evidence="9">Catalyzes the stereospecific oxidation of squalene to (S)-2,3-epoxysqualene, and is considered to be a rate-limiting enzyme in steroid biosynthesis.</text>
</comment>
<dbReference type="UniPathway" id="UPA00767">
    <property type="reaction ID" value="UER00752"/>
</dbReference>
<dbReference type="VEuPathDB" id="TriTrypDB:TcCL_NonESM08647"/>
<dbReference type="VEuPathDB" id="TriTrypDB:C3747_318g3"/>
<dbReference type="Gene3D" id="3.50.50.60">
    <property type="entry name" value="FAD/NAD(P)-binding domain"/>
    <property type="match status" value="1"/>
</dbReference>
<dbReference type="GO" id="GO:0016020">
    <property type="term" value="C:membrane"/>
    <property type="evidence" value="ECO:0007669"/>
    <property type="project" value="UniProtKB-SubCell"/>
</dbReference>
<keyword evidence="6 9" id="KW-0274">FAD</keyword>
<dbReference type="InterPro" id="IPR040125">
    <property type="entry name" value="Squalene_monox"/>
</dbReference>
<dbReference type="GO" id="GO:0004506">
    <property type="term" value="F:squalene monooxygenase activity"/>
    <property type="evidence" value="ECO:0007669"/>
    <property type="project" value="UniProtKB-UniRule"/>
</dbReference>
<dbReference type="SUPFAM" id="SSF51905">
    <property type="entry name" value="FAD/NAD(P)-binding domain"/>
    <property type="match status" value="1"/>
</dbReference>
<dbReference type="AlphaFoldDB" id="A0A2V2VA34"/>
<dbReference type="PANTHER" id="PTHR10835:SF0">
    <property type="entry name" value="SQUALENE MONOOXYGENASE"/>
    <property type="match status" value="1"/>
</dbReference>
<keyword evidence="5 9" id="KW-0285">Flavoprotein</keyword>
<accession>A0A2V2VA34</accession>
<keyword evidence="9" id="KW-0812">Transmembrane</keyword>
<comment type="similarity">
    <text evidence="3 9">Belongs to the squalene monooxygenase family.</text>
</comment>
<name>A0A2V2VA34_TRYCR</name>
<dbReference type="InterPro" id="IPR036188">
    <property type="entry name" value="FAD/NAD-bd_sf"/>
</dbReference>
<sequence length="202" mass="22769">MARYFLPKLDPFCPIDWIQMSCACWLITINQLYLIWGNKVNGLLKKWHPSPAEMRSEFIRAAKDTSRIRSMPVAHYPATFPSIRGYVGLGDHANQRHPLTGGGMTCAFNDVLRLAKSLAVIPRLRGNDVNDMAEIEDRIQKAILQYSQKRFLHCGSINILSWALYAVFQSPPLRDACLDYFMLGGDCVDGPISLLSGWNSAH</sequence>